<accession>A0A0G3H730</accession>
<protein>
    <recommendedName>
        <fullName evidence="4">Lipoprotein</fullName>
    </recommendedName>
</protein>
<dbReference type="KEGG" id="cted:CTEST_05745"/>
<reference evidence="2 3" key="1">
    <citation type="journal article" date="2015" name="Genome Announc.">
        <title>Complete Genome Sequence of the Type Strain Corynebacterium testudinoris DSM 44614, Recovered from Necrotic Lesions in the Mouth of a Tortoise.</title>
        <authorList>
            <person name="Ruckert C."/>
            <person name="Kriete M."/>
            <person name="Jaenicke S."/>
            <person name="Winkler A."/>
            <person name="Tauch A."/>
        </authorList>
    </citation>
    <scope>NUCLEOTIDE SEQUENCE [LARGE SCALE GENOMIC DNA]</scope>
    <source>
        <strain evidence="2 3">DSM 44614</strain>
    </source>
</reference>
<sequence length="491" mass="51862">MRRLIAALVMATSLVAMTGCSTNSQTPEAQQAALEMSGSEVIASATGVETSQRLFDAAEVVVVSADSPPALSQAAHYAVAAGAPLLLAGDDADAEIARLGATRAITVGSVGPLPGGVDVIEPSEGTEEVLSVADVAGLDPGSASGVDGVEHTDHPLKMPTMLATERTSLPSVATARAAGAEVEVLSYPDPRVSSESMATVQEGDVIALGQEFGSQQHLATAIDLAKNGELPGGGGLVFPGRRMVAFYGHPSGGALGVMGEQGPEESVKRIQEHIANYQPLEEQPVVPAFEIIVTVASASPGDSGQYTNVGDPAEFVPYIDAITDAGGYAFLDLQPGRASLLEQAKVYEDLLKRPNVGLALDPEWKLGPEDTPLTQVGHVQAAEVNEVADWLAALVRDNNLPQKGLILHQFQNQMIRDREQIITDRPELAFILHADGHGSPGEKLDTWYAVQEGLGPGWFMAWKNFIDEDTPTFSPEQTYEVAPRPWFVSYQ</sequence>
<dbReference type="OrthoDB" id="9812120at2"/>
<reference evidence="3" key="2">
    <citation type="submission" date="2015-05" db="EMBL/GenBank/DDBJ databases">
        <title>Complete genome sequence of Corynebacterium testudinoris DSM 44614, recovered from necrotic lesions in the mouth of a tortoise.</title>
        <authorList>
            <person name="Ruckert C."/>
            <person name="Albersmeier A."/>
            <person name="Winkler A."/>
            <person name="Tauch A."/>
        </authorList>
    </citation>
    <scope>NUCLEOTIDE SEQUENCE [LARGE SCALE GENOMIC DNA]</scope>
    <source>
        <strain evidence="3">DSM 44614</strain>
    </source>
</reference>
<organism evidence="2 3">
    <name type="scientific">Corynebacterium testudinoris</name>
    <dbReference type="NCBI Taxonomy" id="136857"/>
    <lineage>
        <taxon>Bacteria</taxon>
        <taxon>Bacillati</taxon>
        <taxon>Actinomycetota</taxon>
        <taxon>Actinomycetes</taxon>
        <taxon>Mycobacteriales</taxon>
        <taxon>Corynebacteriaceae</taxon>
        <taxon>Corynebacterium</taxon>
    </lineage>
</organism>
<evidence type="ECO:0000313" key="3">
    <source>
        <dbReference type="Proteomes" id="UP000035540"/>
    </source>
</evidence>
<keyword evidence="1" id="KW-0732">Signal</keyword>
<name>A0A0G3H730_9CORY</name>
<feature type="signal peptide" evidence="1">
    <location>
        <begin position="1"/>
        <end position="18"/>
    </location>
</feature>
<proteinExistence type="predicted"/>
<dbReference type="EMBL" id="CP011545">
    <property type="protein sequence ID" value="AKK08595.1"/>
    <property type="molecule type" value="Genomic_DNA"/>
</dbReference>
<dbReference type="AlphaFoldDB" id="A0A0G3H730"/>
<evidence type="ECO:0008006" key="4">
    <source>
        <dbReference type="Google" id="ProtNLM"/>
    </source>
</evidence>
<dbReference type="RefSeq" id="WP_047252929.1">
    <property type="nucleotide sequence ID" value="NZ_CP011545.1"/>
</dbReference>
<dbReference type="PATRIC" id="fig|136857.5.peg.1143"/>
<feature type="chain" id="PRO_5038333096" description="Lipoprotein" evidence="1">
    <location>
        <begin position="19"/>
        <end position="491"/>
    </location>
</feature>
<dbReference type="PROSITE" id="PS51257">
    <property type="entry name" value="PROKAR_LIPOPROTEIN"/>
    <property type="match status" value="1"/>
</dbReference>
<evidence type="ECO:0000313" key="2">
    <source>
        <dbReference type="EMBL" id="AKK08595.1"/>
    </source>
</evidence>
<gene>
    <name evidence="2" type="ORF">CTEST_05745</name>
</gene>
<dbReference type="Proteomes" id="UP000035540">
    <property type="component" value="Chromosome"/>
</dbReference>
<evidence type="ECO:0000256" key="1">
    <source>
        <dbReference type="SAM" id="SignalP"/>
    </source>
</evidence>
<dbReference type="STRING" id="136857.CTEST_05745"/>
<keyword evidence="3" id="KW-1185">Reference proteome</keyword>